<gene>
    <name evidence="9" type="ORF">BCR32DRAFT_329128</name>
</gene>
<proteinExistence type="inferred from homology"/>
<dbReference type="STRING" id="1754192.A0A1Y1WTS5"/>
<evidence type="ECO:0000256" key="5">
    <source>
        <dbReference type="ARBA" id="ARBA00023295"/>
    </source>
</evidence>
<dbReference type="InterPro" id="IPR009034">
    <property type="entry name" value="Dockerin_dom_fun_sf"/>
</dbReference>
<evidence type="ECO:0000256" key="3">
    <source>
        <dbReference type="ARBA" id="ARBA00022737"/>
    </source>
</evidence>
<dbReference type="Pfam" id="PF01229">
    <property type="entry name" value="Glyco_hydro_39"/>
    <property type="match status" value="1"/>
</dbReference>
<feature type="domain" description="CBM10" evidence="8">
    <location>
        <begin position="670"/>
        <end position="710"/>
    </location>
</feature>
<protein>
    <recommendedName>
        <fullName evidence="8">CBM10 domain-containing protein</fullName>
    </recommendedName>
</protein>
<evidence type="ECO:0000313" key="9">
    <source>
        <dbReference type="EMBL" id="ORX76937.1"/>
    </source>
</evidence>
<keyword evidence="3" id="KW-0677">Repeat</keyword>
<dbReference type="Proteomes" id="UP000193944">
    <property type="component" value="Unassembled WGS sequence"/>
</dbReference>
<dbReference type="Gene3D" id="2.80.10.50">
    <property type="match status" value="2"/>
</dbReference>
<dbReference type="InterPro" id="IPR049166">
    <property type="entry name" value="GH39_cat"/>
</dbReference>
<reference evidence="9 10" key="1">
    <citation type="submission" date="2016-08" db="EMBL/GenBank/DDBJ databases">
        <title>A Parts List for Fungal Cellulosomes Revealed by Comparative Genomics.</title>
        <authorList>
            <consortium name="DOE Joint Genome Institute"/>
            <person name="Haitjema C.H."/>
            <person name="Gilmore S.P."/>
            <person name="Henske J.K."/>
            <person name="Solomon K.V."/>
            <person name="De Groot R."/>
            <person name="Kuo A."/>
            <person name="Mondo S.J."/>
            <person name="Salamov A.A."/>
            <person name="Labutti K."/>
            <person name="Zhao Z."/>
            <person name="Chiniquy J."/>
            <person name="Barry K."/>
            <person name="Brewer H.M."/>
            <person name="Purvine S.O."/>
            <person name="Wright A.T."/>
            <person name="Boxma B."/>
            <person name="Van Alen T."/>
            <person name="Hackstein J.H."/>
            <person name="Baker S.E."/>
            <person name="Grigoriev I.V."/>
            <person name="O'Malley M.A."/>
        </authorList>
    </citation>
    <scope>NUCLEOTIDE SEQUENCE [LARGE SCALE GENOMIC DNA]</scope>
    <source>
        <strain evidence="9 10">S4</strain>
    </source>
</reference>
<dbReference type="SUPFAM" id="SSF51445">
    <property type="entry name" value="(Trans)glycosidases"/>
    <property type="match status" value="1"/>
</dbReference>
<dbReference type="SUPFAM" id="SSF64571">
    <property type="entry name" value="Cellulose docking domain, dockering"/>
    <property type="match status" value="2"/>
</dbReference>
<dbReference type="Pfam" id="PF02013">
    <property type="entry name" value="CBM_10"/>
    <property type="match status" value="2"/>
</dbReference>
<evidence type="ECO:0000256" key="1">
    <source>
        <dbReference type="ARBA" id="ARBA00008875"/>
    </source>
</evidence>
<dbReference type="InterPro" id="IPR035992">
    <property type="entry name" value="Ricin_B-like_lectins"/>
</dbReference>
<comment type="caution">
    <text evidence="9">The sequence shown here is derived from an EMBL/GenBank/DDBJ whole genome shotgun (WGS) entry which is preliminary data.</text>
</comment>
<dbReference type="PROSITE" id="PS51763">
    <property type="entry name" value="CBM10"/>
    <property type="match status" value="2"/>
</dbReference>
<feature type="region of interest" description="Disordered" evidence="6">
    <location>
        <begin position="436"/>
        <end position="456"/>
    </location>
</feature>
<dbReference type="GO" id="GO:0016798">
    <property type="term" value="F:hydrolase activity, acting on glycosyl bonds"/>
    <property type="evidence" value="ECO:0007669"/>
    <property type="project" value="UniProtKB-KW"/>
</dbReference>
<evidence type="ECO:0000256" key="2">
    <source>
        <dbReference type="ARBA" id="ARBA00022729"/>
    </source>
</evidence>
<organism evidence="9 10">
    <name type="scientific">Anaeromyces robustus</name>
    <dbReference type="NCBI Taxonomy" id="1754192"/>
    <lineage>
        <taxon>Eukaryota</taxon>
        <taxon>Fungi</taxon>
        <taxon>Fungi incertae sedis</taxon>
        <taxon>Chytridiomycota</taxon>
        <taxon>Chytridiomycota incertae sedis</taxon>
        <taxon>Neocallimastigomycetes</taxon>
        <taxon>Neocallimastigales</taxon>
        <taxon>Neocallimastigaceae</taxon>
        <taxon>Anaeromyces</taxon>
    </lineage>
</organism>
<sequence>MKRNSIINNKIITLFVTFFLLFVSVTKATDTLTVDCGSKIRQVTHCASGSLYGLIENKPADYNTFVEPLHPFAFNNPARGANGRQQPFGDAIKVARRLAQTPGAKVSIRLADILPGWPYQFKSMQHWKDEIKSFVNDKKASGLTNWYGYEIWNEPDGTWKDPNGLNFNEFWKQTYQYLRQIDPNEKIIGPALSWYNEDRIRSFLQYAKANNCLPDIICWHELSGIDNMSAHFRSYRNLEKSLGIKELPISINEYCDAEHSLEGQPGSSARFIGKFERYKIDSAMITWWFVPLPGRLGSLMASDTQKGAGWYLYKWYGDMSGDMVSVTPPKDDSKNIDGAACVDAQQKYVSFIFGGPNDGNVNAVFKNLPSFIGSNPTVKIEKVDWKNKDTPSNGPNIISEKKYNVSNGQLTINVSGTNASSGYRILITGDTTGTGATTTTTQQVNPQPQPTSSSSVVASGGIYKLLNRNSGKALGIESDSTTDGANVHQWTDNSRTSQQWIFIDEGNGYKIMNVNAKKALDIYGSSVENNGNAIIMTDNGNSSQRWTVKDLGDGYYIIQNVNSGLLLDVERKSTADGGNVLQWPNNGNSNQQWKLVRVGTAAVTTTIKSTTTKPATQPTNNASLCSANITKQGYKCCPSGCIVIYTDDDGTWGINNGEWCGCNADVSKYNCPATITAQNYPCCSDNNCDVYAVDESGKWGLENNQWCGISNKC</sequence>
<evidence type="ECO:0000259" key="8">
    <source>
        <dbReference type="PROSITE" id="PS51763"/>
    </source>
</evidence>
<name>A0A1Y1WTS5_9FUNG</name>
<dbReference type="SMART" id="SM00458">
    <property type="entry name" value="RICIN"/>
    <property type="match status" value="1"/>
</dbReference>
<feature type="signal peptide" evidence="7">
    <location>
        <begin position="1"/>
        <end position="28"/>
    </location>
</feature>
<keyword evidence="5" id="KW-0326">Glycosidase</keyword>
<keyword evidence="4" id="KW-0378">Hydrolase</keyword>
<evidence type="ECO:0000256" key="7">
    <source>
        <dbReference type="SAM" id="SignalP"/>
    </source>
</evidence>
<evidence type="ECO:0000256" key="4">
    <source>
        <dbReference type="ARBA" id="ARBA00022801"/>
    </source>
</evidence>
<keyword evidence="10" id="KW-1185">Reference proteome</keyword>
<dbReference type="SUPFAM" id="SSF50370">
    <property type="entry name" value="Ricin B-like lectins"/>
    <property type="match status" value="1"/>
</dbReference>
<dbReference type="OrthoDB" id="6770063at2759"/>
<dbReference type="Gene3D" id="3.20.20.80">
    <property type="entry name" value="Glycosidases"/>
    <property type="match status" value="1"/>
</dbReference>
<accession>A0A1Y1WTS5</accession>
<dbReference type="Pfam" id="PF14200">
    <property type="entry name" value="RicinB_lectin_2"/>
    <property type="match status" value="2"/>
</dbReference>
<feature type="domain" description="CBM10" evidence="8">
    <location>
        <begin position="624"/>
        <end position="663"/>
    </location>
</feature>
<dbReference type="InterPro" id="IPR017853">
    <property type="entry name" value="GH"/>
</dbReference>
<dbReference type="InterPro" id="IPR000772">
    <property type="entry name" value="Ricin_B_lectin"/>
</dbReference>
<keyword evidence="2 7" id="KW-0732">Signal</keyword>
<evidence type="ECO:0000256" key="6">
    <source>
        <dbReference type="SAM" id="MobiDB-lite"/>
    </source>
</evidence>
<dbReference type="AlphaFoldDB" id="A0A1Y1WTS5"/>
<feature type="chain" id="PRO_5012869742" description="CBM10 domain-containing protein" evidence="7">
    <location>
        <begin position="29"/>
        <end position="713"/>
    </location>
</feature>
<dbReference type="InterPro" id="IPR002883">
    <property type="entry name" value="CBM10/Dockerin_dom"/>
</dbReference>
<dbReference type="EMBL" id="MCFG01000271">
    <property type="protein sequence ID" value="ORX76937.1"/>
    <property type="molecule type" value="Genomic_DNA"/>
</dbReference>
<evidence type="ECO:0000313" key="10">
    <source>
        <dbReference type="Proteomes" id="UP000193944"/>
    </source>
</evidence>
<reference evidence="9 10" key="2">
    <citation type="submission" date="2016-08" db="EMBL/GenBank/DDBJ databases">
        <title>Pervasive Adenine N6-methylation of Active Genes in Fungi.</title>
        <authorList>
            <consortium name="DOE Joint Genome Institute"/>
            <person name="Mondo S.J."/>
            <person name="Dannebaum R.O."/>
            <person name="Kuo R.C."/>
            <person name="Labutti K."/>
            <person name="Haridas S."/>
            <person name="Kuo A."/>
            <person name="Salamov A."/>
            <person name="Ahrendt S.R."/>
            <person name="Lipzen A."/>
            <person name="Sullivan W."/>
            <person name="Andreopoulos W.B."/>
            <person name="Clum A."/>
            <person name="Lindquist E."/>
            <person name="Daum C."/>
            <person name="Ramamoorthy G.K."/>
            <person name="Gryganskyi A."/>
            <person name="Culley D."/>
            <person name="Magnuson J.K."/>
            <person name="James T.Y."/>
            <person name="O'Malley M.A."/>
            <person name="Stajich J.E."/>
            <person name="Spatafora J.W."/>
            <person name="Visel A."/>
            <person name="Grigoriev I.V."/>
        </authorList>
    </citation>
    <scope>NUCLEOTIDE SEQUENCE [LARGE SCALE GENOMIC DNA]</scope>
    <source>
        <strain evidence="9 10">S4</strain>
    </source>
</reference>
<comment type="similarity">
    <text evidence="1">Belongs to the glycosyl hydrolase 39 family.</text>
</comment>
<dbReference type="Gene3D" id="3.90.1220.10">
    <property type="entry name" value="Cellulose docking domain, dockering"/>
    <property type="match status" value="2"/>
</dbReference>
<dbReference type="PROSITE" id="PS50231">
    <property type="entry name" value="RICIN_B_LECTIN"/>
    <property type="match status" value="1"/>
</dbReference>